<keyword evidence="3" id="KW-1185">Reference proteome</keyword>
<sequence>MARRDIEKLPSKVPFVDNLTAQEKRALSRLKNNSDFIIREADKGGNIVLWPHELYTREAYSQLENPRFYRKLPSDPTGVYSTKLRTLIDRALELEIINTGERDFIWVKHPTTSTFYMLPKPLVLDLPSYTRDSSHFIASLQDISLAQVNFLDLNVACQDGVLSTGLYRKPTATNNLLEFRSFHPSHTKKGIPVGQFLRTRRNCTRDEDFYREAQDLTKRFKKRTYPNKYISQAYQRAKGQSQVALLQPREKILDKSVRFITGFNTHWSQVSVYMDEVFPYGSKQFVDCLGDGPKWDKISLLLPDVIKRIGMALYALTLVSYS</sequence>
<comment type="caution">
    <text evidence="2">The sequence shown here is derived from an EMBL/GenBank/DDBJ whole genome shotgun (WGS) entry which is preliminary data.</text>
</comment>
<evidence type="ECO:0000259" key="1">
    <source>
        <dbReference type="Pfam" id="PF26215"/>
    </source>
</evidence>
<evidence type="ECO:0000313" key="3">
    <source>
        <dbReference type="Proteomes" id="UP001176940"/>
    </source>
</evidence>
<name>A0ABN9LKS1_9NEOB</name>
<dbReference type="PANTHER" id="PTHR21301:SF12">
    <property type="match status" value="1"/>
</dbReference>
<gene>
    <name evidence="2" type="ORF">RIMI_LOCUS9920173</name>
</gene>
<protein>
    <recommendedName>
        <fullName evidence="1">Helix-turn-helix domain-containing protein</fullName>
    </recommendedName>
</protein>
<dbReference type="EMBL" id="CAUEEQ010021023">
    <property type="protein sequence ID" value="CAJ0943345.1"/>
    <property type="molecule type" value="Genomic_DNA"/>
</dbReference>
<dbReference type="Proteomes" id="UP001176940">
    <property type="component" value="Unassembled WGS sequence"/>
</dbReference>
<accession>A0ABN9LKS1</accession>
<dbReference type="PANTHER" id="PTHR21301">
    <property type="entry name" value="REVERSE TRANSCRIPTASE"/>
    <property type="match status" value="1"/>
</dbReference>
<dbReference type="InterPro" id="IPR058912">
    <property type="entry name" value="HTH_animal"/>
</dbReference>
<reference evidence="2" key="1">
    <citation type="submission" date="2023-07" db="EMBL/GenBank/DDBJ databases">
        <authorList>
            <person name="Stuckert A."/>
        </authorList>
    </citation>
    <scope>NUCLEOTIDE SEQUENCE</scope>
</reference>
<dbReference type="Pfam" id="PF26215">
    <property type="entry name" value="HTH_animal"/>
    <property type="match status" value="1"/>
</dbReference>
<feature type="domain" description="Helix-turn-helix" evidence="1">
    <location>
        <begin position="176"/>
        <end position="233"/>
    </location>
</feature>
<proteinExistence type="predicted"/>
<organism evidence="2 3">
    <name type="scientific">Ranitomeya imitator</name>
    <name type="common">mimic poison frog</name>
    <dbReference type="NCBI Taxonomy" id="111125"/>
    <lineage>
        <taxon>Eukaryota</taxon>
        <taxon>Metazoa</taxon>
        <taxon>Chordata</taxon>
        <taxon>Craniata</taxon>
        <taxon>Vertebrata</taxon>
        <taxon>Euteleostomi</taxon>
        <taxon>Amphibia</taxon>
        <taxon>Batrachia</taxon>
        <taxon>Anura</taxon>
        <taxon>Neobatrachia</taxon>
        <taxon>Hyloidea</taxon>
        <taxon>Dendrobatidae</taxon>
        <taxon>Dendrobatinae</taxon>
        <taxon>Ranitomeya</taxon>
    </lineage>
</organism>
<evidence type="ECO:0000313" key="2">
    <source>
        <dbReference type="EMBL" id="CAJ0943345.1"/>
    </source>
</evidence>